<comment type="caution">
    <text evidence="1">The sequence shown here is derived from an EMBL/GenBank/DDBJ whole genome shotgun (WGS) entry which is preliminary data.</text>
</comment>
<evidence type="ECO:0000313" key="1">
    <source>
        <dbReference type="EMBL" id="MCQ4334638.1"/>
    </source>
</evidence>
<name>A0A9R1CVQ3_9EURY</name>
<reference evidence="1" key="1">
    <citation type="journal article" date="2023" name="Front. Microbiol.">
        <title>Genomic-based phylogenetic and metabolic analyses of the genus Natronomonas, and description of Natronomonas aquatica sp. nov.</title>
        <authorList>
            <person name="Garcia-Roldan A."/>
            <person name="Duran-Viseras A."/>
            <person name="de la Haba R.R."/>
            <person name="Corral P."/>
            <person name="Sanchez-Porro C."/>
            <person name="Ventosa A."/>
        </authorList>
    </citation>
    <scope>NUCLEOTIDE SEQUENCE</scope>
    <source>
        <strain evidence="1">F2-12</strain>
    </source>
</reference>
<accession>A0A9R1CVQ3</accession>
<sequence length="86" mass="8997">MSFSDAPAAVADELARRLESQPSVVGTDRLSADTALSNRETVEATVRATDRGTLPNAVARAVIESSLGLAEVSPANVPDHKVVVIR</sequence>
<keyword evidence="2" id="KW-1185">Reference proteome</keyword>
<dbReference type="EMBL" id="JAHLKM010000030">
    <property type="protein sequence ID" value="MCQ4334638.1"/>
    <property type="molecule type" value="Genomic_DNA"/>
</dbReference>
<gene>
    <name evidence="1" type="ORF">KM295_14355</name>
</gene>
<organism evidence="1 2">
    <name type="scientific">Natronomonas aquatica</name>
    <dbReference type="NCBI Taxonomy" id="2841590"/>
    <lineage>
        <taxon>Archaea</taxon>
        <taxon>Methanobacteriati</taxon>
        <taxon>Methanobacteriota</taxon>
        <taxon>Stenosarchaea group</taxon>
        <taxon>Halobacteria</taxon>
        <taxon>Halobacteriales</taxon>
        <taxon>Natronomonadaceae</taxon>
        <taxon>Natronomonas</taxon>
    </lineage>
</organism>
<evidence type="ECO:0000313" key="2">
    <source>
        <dbReference type="Proteomes" id="UP001139494"/>
    </source>
</evidence>
<protein>
    <submittedName>
        <fullName evidence="1">Uncharacterized protein</fullName>
    </submittedName>
</protein>
<proteinExistence type="predicted"/>
<dbReference type="AlphaFoldDB" id="A0A9R1CVQ3"/>
<dbReference type="Proteomes" id="UP001139494">
    <property type="component" value="Unassembled WGS sequence"/>
</dbReference>
<dbReference type="RefSeq" id="WP_256030704.1">
    <property type="nucleotide sequence ID" value="NZ_JAHLKM010000030.1"/>
</dbReference>